<gene>
    <name evidence="4" type="ORF">HHI36_009464</name>
</gene>
<comment type="caution">
    <text evidence="4">The sequence shown here is derived from an EMBL/GenBank/DDBJ whole genome shotgun (WGS) entry which is preliminary data.</text>
</comment>
<evidence type="ECO:0000256" key="3">
    <source>
        <dbReference type="SAM" id="Coils"/>
    </source>
</evidence>
<protein>
    <submittedName>
        <fullName evidence="4">Uncharacterized protein</fullName>
    </submittedName>
</protein>
<evidence type="ECO:0000256" key="2">
    <source>
        <dbReference type="ARBA" id="ARBA00023054"/>
    </source>
</evidence>
<organism evidence="4 5">
    <name type="scientific">Cryptolaemus montrouzieri</name>
    <dbReference type="NCBI Taxonomy" id="559131"/>
    <lineage>
        <taxon>Eukaryota</taxon>
        <taxon>Metazoa</taxon>
        <taxon>Ecdysozoa</taxon>
        <taxon>Arthropoda</taxon>
        <taxon>Hexapoda</taxon>
        <taxon>Insecta</taxon>
        <taxon>Pterygota</taxon>
        <taxon>Neoptera</taxon>
        <taxon>Endopterygota</taxon>
        <taxon>Coleoptera</taxon>
        <taxon>Polyphaga</taxon>
        <taxon>Cucujiformia</taxon>
        <taxon>Coccinelloidea</taxon>
        <taxon>Coccinellidae</taxon>
        <taxon>Scymninae</taxon>
        <taxon>Scymnini</taxon>
        <taxon>Cryptolaemus</taxon>
    </lineage>
</organism>
<dbReference type="Proteomes" id="UP001516400">
    <property type="component" value="Unassembled WGS sequence"/>
</dbReference>
<keyword evidence="2 3" id="KW-0175">Coiled coil</keyword>
<evidence type="ECO:0000256" key="1">
    <source>
        <dbReference type="ARBA" id="ARBA00005537"/>
    </source>
</evidence>
<dbReference type="PANTHER" id="PTHR12186">
    <property type="entry name" value="SIKE FAMILY MEMBER"/>
    <property type="match status" value="1"/>
</dbReference>
<name>A0ABD2MFP6_9CUCU</name>
<feature type="coiled-coil region" evidence="3">
    <location>
        <begin position="93"/>
        <end position="153"/>
    </location>
</feature>
<reference evidence="4 5" key="1">
    <citation type="journal article" date="2021" name="BMC Biol.">
        <title>Horizontally acquired antibacterial genes associated with adaptive radiation of ladybird beetles.</title>
        <authorList>
            <person name="Li H.S."/>
            <person name="Tang X.F."/>
            <person name="Huang Y.H."/>
            <person name="Xu Z.Y."/>
            <person name="Chen M.L."/>
            <person name="Du X.Y."/>
            <person name="Qiu B.Y."/>
            <person name="Chen P.T."/>
            <person name="Zhang W."/>
            <person name="Slipinski A."/>
            <person name="Escalona H.E."/>
            <person name="Waterhouse R.M."/>
            <person name="Zwick A."/>
            <person name="Pang H."/>
        </authorList>
    </citation>
    <scope>NUCLEOTIDE SEQUENCE [LARGE SCALE GENOMIC DNA]</scope>
    <source>
        <strain evidence="4">SYSU2018</strain>
    </source>
</reference>
<evidence type="ECO:0000313" key="5">
    <source>
        <dbReference type="Proteomes" id="UP001516400"/>
    </source>
</evidence>
<dbReference type="AlphaFoldDB" id="A0ABD2MFP6"/>
<sequence>MYSISSIYFMILSKKVWEVTKKKIFHSVRILIRSEFSNKLFTRSNKRINDQILNIRNMSLTLEKVIINATRLAKRLENEDEIADTLLSETNQIHQKIEAMKQFQEEVEHLNDIANQKPHSQLIANIQKENRHLKEIQQENRELRATLEEYQTTLEHIMFKYRQHTMGKIYNTRINFKNLQNIEYDNIIKIQAEKIQEMAAVMQKAANLGEEETNAEDVMISQLTAENKGLREILGISQRYGSTKQSTEDKIIQTDPAT</sequence>
<dbReference type="InterPro" id="IPR008555">
    <property type="entry name" value="SIKE"/>
</dbReference>
<proteinExistence type="inferred from homology"/>
<keyword evidence="5" id="KW-1185">Reference proteome</keyword>
<dbReference type="EMBL" id="JABFTP020000001">
    <property type="protein sequence ID" value="KAL3265250.1"/>
    <property type="molecule type" value="Genomic_DNA"/>
</dbReference>
<evidence type="ECO:0000313" key="4">
    <source>
        <dbReference type="EMBL" id="KAL3265250.1"/>
    </source>
</evidence>
<dbReference type="PANTHER" id="PTHR12186:SF2">
    <property type="entry name" value="FGFR1 ONCOGENE PARTNER 2 HOMOLOG"/>
    <property type="match status" value="1"/>
</dbReference>
<accession>A0ABD2MFP6</accession>
<comment type="similarity">
    <text evidence="1">Belongs to the SIKE family.</text>
</comment>
<dbReference type="Pfam" id="PF05769">
    <property type="entry name" value="SIKE"/>
    <property type="match status" value="1"/>
</dbReference>